<evidence type="ECO:0000313" key="2">
    <source>
        <dbReference type="EMBL" id="QFT24919.1"/>
    </source>
</evidence>
<protein>
    <submittedName>
        <fullName evidence="2">Uncharacterized protein</fullName>
    </submittedName>
</protein>
<dbReference type="KEGG" id="vaq:FIV01_00415"/>
<accession>A0A5P9CF35</accession>
<evidence type="ECO:0000313" key="3">
    <source>
        <dbReference type="Proteomes" id="UP000326936"/>
    </source>
</evidence>
<keyword evidence="3" id="KW-1185">Reference proteome</keyword>
<organism evidence="2 3">
    <name type="scientific">Vibrio aquimaris</name>
    <dbReference type="NCBI Taxonomy" id="2587862"/>
    <lineage>
        <taxon>Bacteria</taxon>
        <taxon>Pseudomonadati</taxon>
        <taxon>Pseudomonadota</taxon>
        <taxon>Gammaproteobacteria</taxon>
        <taxon>Vibrionales</taxon>
        <taxon>Vibrionaceae</taxon>
        <taxon>Vibrio</taxon>
    </lineage>
</organism>
<feature type="transmembrane region" description="Helical" evidence="1">
    <location>
        <begin position="46"/>
        <end position="63"/>
    </location>
</feature>
<keyword evidence="1" id="KW-0472">Membrane</keyword>
<keyword evidence="1" id="KW-0812">Transmembrane</keyword>
<gene>
    <name evidence="2" type="ORF">FIV01_00415</name>
</gene>
<name>A0A5P9CF35_9VIBR</name>
<evidence type="ECO:0000256" key="1">
    <source>
        <dbReference type="SAM" id="Phobius"/>
    </source>
</evidence>
<reference evidence="2 3" key="1">
    <citation type="submission" date="2019-10" db="EMBL/GenBank/DDBJ databases">
        <title>Complete genome sequence of Vibrio sp. strain THAF100, isolated from non-filtered water from the water column of tank 6 of a marine aquarium containing stony-coral fragments. Water maintained at 26 degree C.</title>
        <authorList>
            <person name="Ruckert C."/>
            <person name="Franco A."/>
            <person name="Kalinowski J."/>
            <person name="Glaeser S."/>
        </authorList>
    </citation>
    <scope>NUCLEOTIDE SEQUENCE [LARGE SCALE GENOMIC DNA]</scope>
    <source>
        <strain evidence="2 3">THAF100</strain>
    </source>
</reference>
<dbReference type="Proteomes" id="UP000326936">
    <property type="component" value="Chromosome"/>
</dbReference>
<keyword evidence="1" id="KW-1133">Transmembrane helix</keyword>
<dbReference type="AlphaFoldDB" id="A0A5P9CF35"/>
<dbReference type="EMBL" id="CP045350">
    <property type="protein sequence ID" value="QFT24919.1"/>
    <property type="molecule type" value="Genomic_DNA"/>
</dbReference>
<sequence length="110" mass="12124">MYKGITPSNITLSASAGFFDGETYTFKLKKEGYFDNTYVLESTVDGWYFGNILFGGLIGLLVVDPATGAMFSLPEEVHVELSESITASDSLDVISIETLTEQQRNKLVRI</sequence>
<proteinExistence type="predicted"/>